<name>A0A2W4Z5T4_9SPHN</name>
<organism evidence="1 2">
    <name type="scientific">Sphingomonas hengshuiensis</name>
    <dbReference type="NCBI Taxonomy" id="1609977"/>
    <lineage>
        <taxon>Bacteria</taxon>
        <taxon>Pseudomonadati</taxon>
        <taxon>Pseudomonadota</taxon>
        <taxon>Alphaproteobacteria</taxon>
        <taxon>Sphingomonadales</taxon>
        <taxon>Sphingomonadaceae</taxon>
        <taxon>Sphingomonas</taxon>
    </lineage>
</organism>
<dbReference type="Pfam" id="PF05402">
    <property type="entry name" value="PqqD"/>
    <property type="match status" value="1"/>
</dbReference>
<dbReference type="Proteomes" id="UP000248614">
    <property type="component" value="Unassembled WGS sequence"/>
</dbReference>
<dbReference type="InterPro" id="IPR008792">
    <property type="entry name" value="PQQD"/>
</dbReference>
<dbReference type="EMBL" id="QFNF01000017">
    <property type="protein sequence ID" value="PZO77710.1"/>
    <property type="molecule type" value="Genomic_DNA"/>
</dbReference>
<gene>
    <name evidence="1" type="ORF">DI632_08420</name>
</gene>
<accession>A0A2W4Z5T4</accession>
<sequence length="90" mass="9530">MPARYRAPPVASLRIVPLDTLSAVYHRASGQTHVVAPPVPEILDLLAGRTMTADALLAALAERYDLADADAAGLAARLDELVDTGLVERL</sequence>
<dbReference type="InterPro" id="IPR027599">
    <property type="entry name" value="PqqD-rel_X"/>
</dbReference>
<evidence type="ECO:0000313" key="1">
    <source>
        <dbReference type="EMBL" id="PZO77710.1"/>
    </source>
</evidence>
<comment type="caution">
    <text evidence="1">The sequence shown here is derived from an EMBL/GenBank/DDBJ whole genome shotgun (WGS) entry which is preliminary data.</text>
</comment>
<dbReference type="NCBIfam" id="TIGR04353">
    <property type="entry name" value="PqqD_rel_X"/>
    <property type="match status" value="1"/>
</dbReference>
<dbReference type="AlphaFoldDB" id="A0A2W4Z5T4"/>
<proteinExistence type="predicted"/>
<reference evidence="1 2" key="1">
    <citation type="submission" date="2017-08" db="EMBL/GenBank/DDBJ databases">
        <title>Infants hospitalized years apart are colonized by the same room-sourced microbial strains.</title>
        <authorList>
            <person name="Brooks B."/>
            <person name="Olm M.R."/>
            <person name="Firek B.A."/>
            <person name="Baker R."/>
            <person name="Thomas B.C."/>
            <person name="Morowitz M.J."/>
            <person name="Banfield J.F."/>
        </authorList>
    </citation>
    <scope>NUCLEOTIDE SEQUENCE [LARGE SCALE GENOMIC DNA]</scope>
    <source>
        <strain evidence="1">S2_018_000_R3_110</strain>
    </source>
</reference>
<evidence type="ECO:0000313" key="2">
    <source>
        <dbReference type="Proteomes" id="UP000248614"/>
    </source>
</evidence>
<protein>
    <submittedName>
        <fullName evidence="1">HPr-rel-A system PqqD family peptide chaperone</fullName>
    </submittedName>
</protein>